<reference evidence="17 18" key="1">
    <citation type="submission" date="2017-11" db="EMBL/GenBank/DDBJ databases">
        <title>Genome-resolved metagenomics identifies genetic mobility, metabolic interactions, and unexpected diversity in perchlorate-reducing communities.</title>
        <authorList>
            <person name="Barnum T.P."/>
            <person name="Figueroa I.A."/>
            <person name="Carlstrom C.I."/>
            <person name="Lucas L.N."/>
            <person name="Engelbrektson A.L."/>
            <person name="Coates J.D."/>
        </authorList>
    </citation>
    <scope>NUCLEOTIDE SEQUENCE [LARGE SCALE GENOMIC DNA]</scope>
    <source>
        <strain evidence="17">BM706</strain>
    </source>
</reference>
<evidence type="ECO:0000256" key="7">
    <source>
        <dbReference type="ARBA" id="ARBA00022737"/>
    </source>
</evidence>
<name>A0A2N5ZFG0_MUIH1</name>
<dbReference type="PROSITE" id="PS51379">
    <property type="entry name" value="4FE4S_FER_2"/>
    <property type="match status" value="2"/>
</dbReference>
<proteinExistence type="inferred from homology"/>
<dbReference type="PANTHER" id="PTHR11615">
    <property type="entry name" value="NITRATE, FORMATE, IRON DEHYDROGENASE"/>
    <property type="match status" value="1"/>
</dbReference>
<feature type="domain" description="4Fe-4S His(Cys)3-ligated-type" evidence="16">
    <location>
        <begin position="78"/>
        <end position="117"/>
    </location>
</feature>
<keyword evidence="5" id="KW-0001">2Fe-2S</keyword>
<dbReference type="InterPro" id="IPR019574">
    <property type="entry name" value="NADH_UbQ_OxRdtase_Gsu_4Fe4S-bd"/>
</dbReference>
<evidence type="ECO:0000256" key="5">
    <source>
        <dbReference type="ARBA" id="ARBA00022714"/>
    </source>
</evidence>
<dbReference type="PROSITE" id="PS51085">
    <property type="entry name" value="2FE2S_FER_2"/>
    <property type="match status" value="1"/>
</dbReference>
<dbReference type="Pfam" id="PF13510">
    <property type="entry name" value="Fer2_4"/>
    <property type="match status" value="1"/>
</dbReference>
<dbReference type="SUPFAM" id="SSF54292">
    <property type="entry name" value="2Fe-2S ferredoxin-like"/>
    <property type="match status" value="1"/>
</dbReference>
<accession>A0A2N5ZFG0</accession>
<dbReference type="Pfam" id="PF12838">
    <property type="entry name" value="Fer4_7"/>
    <property type="match status" value="1"/>
</dbReference>
<keyword evidence="9" id="KW-0408">Iron</keyword>
<dbReference type="CDD" id="cd00207">
    <property type="entry name" value="fer2"/>
    <property type="match status" value="1"/>
</dbReference>
<dbReference type="Proteomes" id="UP000234857">
    <property type="component" value="Unassembled WGS sequence"/>
</dbReference>
<dbReference type="SMART" id="SM00929">
    <property type="entry name" value="NADH-G_4Fe-4S_3"/>
    <property type="match status" value="1"/>
</dbReference>
<dbReference type="Gene3D" id="3.40.50.1780">
    <property type="match status" value="1"/>
</dbReference>
<dbReference type="InterPro" id="IPR003149">
    <property type="entry name" value="Fe_hydrogenase_ssu"/>
</dbReference>
<feature type="domain" description="4Fe-4S ferredoxin-type" evidence="15">
    <location>
        <begin position="137"/>
        <end position="168"/>
    </location>
</feature>
<dbReference type="PROSITE" id="PS51839">
    <property type="entry name" value="4FE4S_HC3"/>
    <property type="match status" value="1"/>
</dbReference>
<dbReference type="GO" id="GO:0051539">
    <property type="term" value="F:4 iron, 4 sulfur cluster binding"/>
    <property type="evidence" value="ECO:0007669"/>
    <property type="project" value="UniProtKB-KW"/>
</dbReference>
<dbReference type="GO" id="GO:0051537">
    <property type="term" value="F:2 iron, 2 sulfur cluster binding"/>
    <property type="evidence" value="ECO:0007669"/>
    <property type="project" value="UniProtKB-KW"/>
</dbReference>
<keyword evidence="6" id="KW-0479">Metal-binding</keyword>
<dbReference type="InterPro" id="IPR017900">
    <property type="entry name" value="4Fe4S_Fe_S_CS"/>
</dbReference>
<keyword evidence="8" id="KW-1278">Translocase</keyword>
<gene>
    <name evidence="17" type="ORF">C0601_07730</name>
</gene>
<dbReference type="InterPro" id="IPR049830">
    <property type="entry name" value="HndD"/>
</dbReference>
<evidence type="ECO:0000256" key="9">
    <source>
        <dbReference type="ARBA" id="ARBA00023004"/>
    </source>
</evidence>
<protein>
    <submittedName>
        <fullName evidence="17">Ferredoxin</fullName>
    </submittedName>
</protein>
<evidence type="ECO:0000256" key="10">
    <source>
        <dbReference type="ARBA" id="ARBA00023014"/>
    </source>
</evidence>
<keyword evidence="10" id="KW-0411">Iron-sulfur</keyword>
<evidence type="ECO:0000256" key="8">
    <source>
        <dbReference type="ARBA" id="ARBA00022967"/>
    </source>
</evidence>
<organism evidence="17 18">
    <name type="scientific">Muiribacterium halophilum</name>
    <dbReference type="NCBI Taxonomy" id="2053465"/>
    <lineage>
        <taxon>Bacteria</taxon>
        <taxon>Candidatus Muiribacteriota</taxon>
        <taxon>Candidatus Muiribacteriia</taxon>
        <taxon>Candidatus Muiribacteriales</taxon>
        <taxon>Candidatus Muiribacteriaceae</taxon>
        <taxon>Candidatus Muiribacterium</taxon>
    </lineage>
</organism>
<evidence type="ECO:0000256" key="4">
    <source>
        <dbReference type="ARBA" id="ARBA00022485"/>
    </source>
</evidence>
<evidence type="ECO:0000256" key="3">
    <source>
        <dbReference type="ARBA" id="ARBA00005404"/>
    </source>
</evidence>
<dbReference type="Gene3D" id="3.10.20.740">
    <property type="match status" value="1"/>
</dbReference>
<dbReference type="SUPFAM" id="SSF53920">
    <property type="entry name" value="Fe-only hydrogenase"/>
    <property type="match status" value="1"/>
</dbReference>
<dbReference type="InterPro" id="IPR009016">
    <property type="entry name" value="Fe_hydrogenase"/>
</dbReference>
<dbReference type="GO" id="GO:0008901">
    <property type="term" value="F:ferredoxin hydrogenase activity"/>
    <property type="evidence" value="ECO:0007669"/>
    <property type="project" value="InterPro"/>
</dbReference>
<evidence type="ECO:0000256" key="2">
    <source>
        <dbReference type="ARBA" id="ARBA00004370"/>
    </source>
</evidence>
<evidence type="ECO:0000259" key="15">
    <source>
        <dbReference type="PROSITE" id="PS51379"/>
    </source>
</evidence>
<keyword evidence="4" id="KW-0004">4Fe-4S</keyword>
<evidence type="ECO:0000256" key="6">
    <source>
        <dbReference type="ARBA" id="ARBA00022723"/>
    </source>
</evidence>
<dbReference type="GO" id="GO:0005506">
    <property type="term" value="F:iron ion binding"/>
    <property type="evidence" value="ECO:0007669"/>
    <property type="project" value="InterPro"/>
</dbReference>
<comment type="subcellular location">
    <subcellularLocation>
        <location evidence="2">Membrane</location>
    </subcellularLocation>
</comment>
<dbReference type="InterPro" id="IPR013352">
    <property type="entry name" value="Fe_hydrogenase_subset"/>
</dbReference>
<evidence type="ECO:0000313" key="18">
    <source>
        <dbReference type="Proteomes" id="UP000234857"/>
    </source>
</evidence>
<comment type="cofactor">
    <cofactor evidence="1">
        <name>[4Fe-4S] cluster</name>
        <dbReference type="ChEBI" id="CHEBI:49883"/>
    </cofactor>
</comment>
<comment type="caution">
    <text evidence="17">The sequence shown here is derived from an EMBL/GenBank/DDBJ whole genome shotgun (WGS) entry which is preliminary data.</text>
</comment>
<dbReference type="InterPro" id="IPR036010">
    <property type="entry name" value="2Fe-2S_ferredoxin-like_sf"/>
</dbReference>
<comment type="cofactor">
    <cofactor evidence="13">
        <name>[2Fe-2S] cluster</name>
        <dbReference type="ChEBI" id="CHEBI:190135"/>
    </cofactor>
</comment>
<dbReference type="FunFam" id="3.10.20.740:FF:000004">
    <property type="entry name" value="NADH-quinone oxidoreductase"/>
    <property type="match status" value="1"/>
</dbReference>
<evidence type="ECO:0000256" key="12">
    <source>
        <dbReference type="ARBA" id="ARBA00023136"/>
    </source>
</evidence>
<evidence type="ECO:0000256" key="1">
    <source>
        <dbReference type="ARBA" id="ARBA00001966"/>
    </source>
</evidence>
<dbReference type="SMART" id="SM00902">
    <property type="entry name" value="Fe_hyd_SSU"/>
    <property type="match status" value="1"/>
</dbReference>
<dbReference type="FunFam" id="3.30.70.20:FF:000035">
    <property type="entry name" value="Iron hydrogenase 1"/>
    <property type="match status" value="1"/>
</dbReference>
<dbReference type="InterPro" id="IPR036991">
    <property type="entry name" value="Fe_hydrogenase_ssu_sf"/>
</dbReference>
<feature type="domain" description="4Fe-4S ferredoxin-type" evidence="15">
    <location>
        <begin position="180"/>
        <end position="209"/>
    </location>
</feature>
<dbReference type="InterPro" id="IPR017896">
    <property type="entry name" value="4Fe4S_Fe-S-bd"/>
</dbReference>
<evidence type="ECO:0000259" key="16">
    <source>
        <dbReference type="PROSITE" id="PS51839"/>
    </source>
</evidence>
<evidence type="ECO:0000256" key="13">
    <source>
        <dbReference type="ARBA" id="ARBA00034078"/>
    </source>
</evidence>
<dbReference type="AlphaFoldDB" id="A0A2N5ZFG0"/>
<dbReference type="NCBIfam" id="TIGR02512">
    <property type="entry name" value="FeFe_hydrog_A"/>
    <property type="match status" value="1"/>
</dbReference>
<keyword evidence="11" id="KW-0520">NAD</keyword>
<feature type="domain" description="2Fe-2S ferredoxin-type" evidence="14">
    <location>
        <begin position="1"/>
        <end position="78"/>
    </location>
</feature>
<evidence type="ECO:0000259" key="14">
    <source>
        <dbReference type="PROSITE" id="PS51085"/>
    </source>
</evidence>
<evidence type="ECO:0000313" key="17">
    <source>
        <dbReference type="EMBL" id="PLX17440.1"/>
    </source>
</evidence>
<dbReference type="Pfam" id="PF02256">
    <property type="entry name" value="Fe_hyd_SSU"/>
    <property type="match status" value="1"/>
</dbReference>
<dbReference type="PROSITE" id="PS00198">
    <property type="entry name" value="4FE4S_FER_1"/>
    <property type="match status" value="1"/>
</dbReference>
<dbReference type="InterPro" id="IPR004108">
    <property type="entry name" value="Fe_hydrogenase_lsu_C"/>
</dbReference>
<dbReference type="InterPro" id="IPR050340">
    <property type="entry name" value="Cytosolic_Fe-S_CAF"/>
</dbReference>
<evidence type="ECO:0000256" key="11">
    <source>
        <dbReference type="ARBA" id="ARBA00023027"/>
    </source>
</evidence>
<dbReference type="Gene3D" id="3.30.70.20">
    <property type="match status" value="1"/>
</dbReference>
<keyword evidence="7" id="KW-0677">Repeat</keyword>
<keyword evidence="12" id="KW-0472">Membrane</keyword>
<sequence length="583" mass="64289">MIDVYIDNKKVSVPEDFTILQAAKEADVRIPTLCFLENLQKIGACRMCLVEIENTGRLVTSCTTPVCQGLKVLTHSEKVRKARKFVLELILSDHPTTCLTCEKNTRCELQDLAAEHGIEIVPYRGDKSDRGKDSAANSLRYDGEKCIYCKRCETMCNTVQTVGAIYSKKRGFNAEVGTPFNVGFQDSVCVGCGQCVLNCPVAALKDQDDTAKVWDAIMDPDIITVVQVAPSVRVTLGEEFGLEPGTIVTGKIFAAMRKMGFDHIFDTDFGADLTIMEEGYEFIKRVKEGGTLPMLTSCSPGWVNFLETFFPELVPNLSSAKSPQAMVGAMVKSFFAEKEGIDPSKIRVISVMPCTAKKDESKRPQLGADGWSDVDIVVTTREFAKMIRQRNLDFVNLPDEQPDNPLGMSTGAALIFGASGGVMEAALRTALEVLEGHSIENIDYKAVRGLKLDGVKEAAVKTKIDGKEVEVKVAVASGLANARKLMEKVRAGEVDYHFIEIMACPGGCIGGGGQPIPTNTEVRKKRIEGIYKGDSSMELRKSHENPFIKKLYDEYLGEPLGEKSHKYLHTHFKEQKYYNNIKK</sequence>
<dbReference type="Pfam" id="PF02906">
    <property type="entry name" value="Fe_hyd_lg_C"/>
    <property type="match status" value="1"/>
</dbReference>
<dbReference type="InterPro" id="IPR001041">
    <property type="entry name" value="2Fe-2S_ferredoxin-type"/>
</dbReference>
<dbReference type="SUPFAM" id="SSF54862">
    <property type="entry name" value="4Fe-4S ferredoxins"/>
    <property type="match status" value="1"/>
</dbReference>
<dbReference type="Gene3D" id="3.40.950.10">
    <property type="entry name" value="Fe-only Hydrogenase (Larger Subunit), Chain L, domain 3"/>
    <property type="match status" value="1"/>
</dbReference>
<dbReference type="GO" id="GO:0016020">
    <property type="term" value="C:membrane"/>
    <property type="evidence" value="ECO:0007669"/>
    <property type="project" value="UniProtKB-SubCell"/>
</dbReference>
<dbReference type="Gene3D" id="4.10.260.20">
    <property type="entry name" value="Iron hydrogenase, small subunit"/>
    <property type="match status" value="1"/>
</dbReference>
<comment type="similarity">
    <text evidence="3">Belongs to the complex I 75 kDa subunit family.</text>
</comment>
<dbReference type="EMBL" id="PKTG01000087">
    <property type="protein sequence ID" value="PLX17440.1"/>
    <property type="molecule type" value="Genomic_DNA"/>
</dbReference>
<dbReference type="NCBIfam" id="NF040763">
    <property type="entry name" value="FeFe_hydrog_A6"/>
    <property type="match status" value="1"/>
</dbReference>
<dbReference type="Pfam" id="PF10588">
    <property type="entry name" value="NADH-G_4Fe-4S_3"/>
    <property type="match status" value="1"/>
</dbReference>